<comment type="caution">
    <text evidence="2">The sequence shown here is derived from an EMBL/GenBank/DDBJ whole genome shotgun (WGS) entry which is preliminary data.</text>
</comment>
<gene>
    <name evidence="2" type="ORF">CVT24_002924</name>
</gene>
<sequence length="263" mass="28116">MRPYRTSTLAPWDIFFYDIEYTNGGPKIVDLVLFNGVSGNSTSLFEDPYDLSARSLHKLGFDVPVVPTGTASGSTAGSPPTLGITSVITSTSETHSSPPSSVGPPDSSPPVTITKLVVPALSTSPLPQTTSSQSSSSSTFFWIALCTSRLAAFRIEVEPYDTDRPAPGETIFYNVFIEPGDPRVVDFVLYNGDLDNSTIIFHDLRLVGDEDASGFDIPFVPPGKKYTGRLTRPNTGGRTVFIESAPFEIWPAGTLPSTATPSG</sequence>
<proteinExistence type="predicted"/>
<accession>A0A409X247</accession>
<dbReference type="OrthoDB" id="3068188at2759"/>
<keyword evidence="3" id="KW-1185">Reference proteome</keyword>
<feature type="region of interest" description="Disordered" evidence="1">
    <location>
        <begin position="70"/>
        <end position="109"/>
    </location>
</feature>
<feature type="compositionally biased region" description="Polar residues" evidence="1">
    <location>
        <begin position="70"/>
        <end position="88"/>
    </location>
</feature>
<name>A0A409X247_9AGAR</name>
<evidence type="ECO:0000313" key="2">
    <source>
        <dbReference type="EMBL" id="PPQ84817.1"/>
    </source>
</evidence>
<dbReference type="AlphaFoldDB" id="A0A409X247"/>
<protein>
    <submittedName>
        <fullName evidence="2">Uncharacterized protein</fullName>
    </submittedName>
</protein>
<dbReference type="Proteomes" id="UP000284842">
    <property type="component" value="Unassembled WGS sequence"/>
</dbReference>
<evidence type="ECO:0000256" key="1">
    <source>
        <dbReference type="SAM" id="MobiDB-lite"/>
    </source>
</evidence>
<dbReference type="InParanoid" id="A0A409X247"/>
<reference evidence="2 3" key="1">
    <citation type="journal article" date="2018" name="Evol. Lett.">
        <title>Horizontal gene cluster transfer increased hallucinogenic mushroom diversity.</title>
        <authorList>
            <person name="Reynolds H.T."/>
            <person name="Vijayakumar V."/>
            <person name="Gluck-Thaler E."/>
            <person name="Korotkin H.B."/>
            <person name="Matheny P.B."/>
            <person name="Slot J.C."/>
        </authorList>
    </citation>
    <scope>NUCLEOTIDE SEQUENCE [LARGE SCALE GENOMIC DNA]</scope>
    <source>
        <strain evidence="2 3">2629</strain>
    </source>
</reference>
<feature type="compositionally biased region" description="Low complexity" evidence="1">
    <location>
        <begin position="89"/>
        <end position="105"/>
    </location>
</feature>
<organism evidence="2 3">
    <name type="scientific">Panaeolus cyanescens</name>
    <dbReference type="NCBI Taxonomy" id="181874"/>
    <lineage>
        <taxon>Eukaryota</taxon>
        <taxon>Fungi</taxon>
        <taxon>Dikarya</taxon>
        <taxon>Basidiomycota</taxon>
        <taxon>Agaricomycotina</taxon>
        <taxon>Agaricomycetes</taxon>
        <taxon>Agaricomycetidae</taxon>
        <taxon>Agaricales</taxon>
        <taxon>Agaricineae</taxon>
        <taxon>Galeropsidaceae</taxon>
        <taxon>Panaeolus</taxon>
    </lineage>
</organism>
<evidence type="ECO:0000313" key="3">
    <source>
        <dbReference type="Proteomes" id="UP000284842"/>
    </source>
</evidence>
<dbReference type="EMBL" id="NHTK01004812">
    <property type="protein sequence ID" value="PPQ84817.1"/>
    <property type="molecule type" value="Genomic_DNA"/>
</dbReference>